<comment type="caution">
    <text evidence="1">The sequence shown here is derived from an EMBL/GenBank/DDBJ whole genome shotgun (WGS) entry which is preliminary data.</text>
</comment>
<protein>
    <submittedName>
        <fullName evidence="1">Uncharacterized protein</fullName>
    </submittedName>
</protein>
<keyword evidence="2" id="KW-1185">Reference proteome</keyword>
<reference evidence="1" key="1">
    <citation type="submission" date="2020-11" db="EMBL/GenBank/DDBJ databases">
        <authorList>
            <consortium name="DOE Joint Genome Institute"/>
            <person name="Ahrendt S."/>
            <person name="Riley R."/>
            <person name="Andreopoulos W."/>
            <person name="Labutti K."/>
            <person name="Pangilinan J."/>
            <person name="Ruiz-Duenas F.J."/>
            <person name="Barrasa J.M."/>
            <person name="Sanchez-Garcia M."/>
            <person name="Camarero S."/>
            <person name="Miyauchi S."/>
            <person name="Serrano A."/>
            <person name="Linde D."/>
            <person name="Babiker R."/>
            <person name="Drula E."/>
            <person name="Ayuso-Fernandez I."/>
            <person name="Pacheco R."/>
            <person name="Padilla G."/>
            <person name="Ferreira P."/>
            <person name="Barriuso J."/>
            <person name="Kellner H."/>
            <person name="Castanera R."/>
            <person name="Alfaro M."/>
            <person name="Ramirez L."/>
            <person name="Pisabarro A.G."/>
            <person name="Kuo A."/>
            <person name="Tritt A."/>
            <person name="Lipzen A."/>
            <person name="He G."/>
            <person name="Yan M."/>
            <person name="Ng V."/>
            <person name="Cullen D."/>
            <person name="Martin F."/>
            <person name="Rosso M.-N."/>
            <person name="Henrissat B."/>
            <person name="Hibbett D."/>
            <person name="Martinez A.T."/>
            <person name="Grigoriev I.V."/>
        </authorList>
    </citation>
    <scope>NUCLEOTIDE SEQUENCE</scope>
    <source>
        <strain evidence="1">CIRM-BRFM 674</strain>
    </source>
</reference>
<sequence length="204" mass="23534">MIREDIAAKSFQYSHVKRKAPTKGVATRALATAHLKAQRIIHLTRLYRHNRLKLVQLGADNAALSTFKELTPTDVKASTAVMDPNQHHSKQLELSWIWQMDAEGGANSPAGLLEFQRIHYLRARANRLRWTEELSYASHEMEWTIRFYLHHANVWQQRSDNQAEEGNAGAVSYALRKSAMWKELVPLAENQFRKANPNYRSPYL</sequence>
<organism evidence="1 2">
    <name type="scientific">Pholiota conissans</name>
    <dbReference type="NCBI Taxonomy" id="109636"/>
    <lineage>
        <taxon>Eukaryota</taxon>
        <taxon>Fungi</taxon>
        <taxon>Dikarya</taxon>
        <taxon>Basidiomycota</taxon>
        <taxon>Agaricomycotina</taxon>
        <taxon>Agaricomycetes</taxon>
        <taxon>Agaricomycetidae</taxon>
        <taxon>Agaricales</taxon>
        <taxon>Agaricineae</taxon>
        <taxon>Strophariaceae</taxon>
        <taxon>Pholiota</taxon>
    </lineage>
</organism>
<evidence type="ECO:0000313" key="2">
    <source>
        <dbReference type="Proteomes" id="UP000807469"/>
    </source>
</evidence>
<proteinExistence type="predicted"/>
<name>A0A9P5YK48_9AGAR</name>
<evidence type="ECO:0000313" key="1">
    <source>
        <dbReference type="EMBL" id="KAF9470577.1"/>
    </source>
</evidence>
<dbReference type="EMBL" id="MU155924">
    <property type="protein sequence ID" value="KAF9470577.1"/>
    <property type="molecule type" value="Genomic_DNA"/>
</dbReference>
<dbReference type="OrthoDB" id="3265433at2759"/>
<gene>
    <name evidence="1" type="ORF">BDN70DRAFT_821165</name>
</gene>
<dbReference type="Proteomes" id="UP000807469">
    <property type="component" value="Unassembled WGS sequence"/>
</dbReference>
<dbReference type="AlphaFoldDB" id="A0A9P5YK48"/>
<accession>A0A9P5YK48</accession>